<feature type="transmembrane region" description="Helical" evidence="1">
    <location>
        <begin position="42"/>
        <end position="65"/>
    </location>
</feature>
<dbReference type="Pfam" id="PF00756">
    <property type="entry name" value="Esterase"/>
    <property type="match status" value="1"/>
</dbReference>
<dbReference type="Proteomes" id="UP000218505">
    <property type="component" value="Chromosome"/>
</dbReference>
<dbReference type="PANTHER" id="PTHR48098:SF1">
    <property type="entry name" value="DIACYLGLYCEROL ACYLTRANSFERASE_MYCOLYLTRANSFERASE AG85A"/>
    <property type="match status" value="1"/>
</dbReference>
<evidence type="ECO:0000313" key="2">
    <source>
        <dbReference type="EMBL" id="ATE54802.1"/>
    </source>
</evidence>
<dbReference type="InterPro" id="IPR000801">
    <property type="entry name" value="Esterase-like"/>
</dbReference>
<reference evidence="2" key="1">
    <citation type="submission" date="2017-09" db="EMBL/GenBank/DDBJ databases">
        <title>Complete Genome Sequence of ansamitocin-producing Bacterium Actinosynnema pretiosum X47.</title>
        <authorList>
            <person name="Cao G."/>
            <person name="Zong G."/>
            <person name="Zhong C."/>
            <person name="Fu J."/>
        </authorList>
    </citation>
    <scope>NUCLEOTIDE SEQUENCE [LARGE SCALE GENOMIC DNA]</scope>
    <source>
        <strain evidence="2">X47</strain>
    </source>
</reference>
<gene>
    <name evidence="2" type="ORF">CNX65_17200</name>
</gene>
<dbReference type="InterPro" id="IPR050583">
    <property type="entry name" value="Mycobacterial_A85_antigen"/>
</dbReference>
<keyword evidence="3" id="KW-1185">Reference proteome</keyword>
<feature type="transmembrane region" description="Helical" evidence="1">
    <location>
        <begin position="12"/>
        <end position="30"/>
    </location>
</feature>
<feature type="transmembrane region" description="Helical" evidence="1">
    <location>
        <begin position="100"/>
        <end position="121"/>
    </location>
</feature>
<dbReference type="AlphaFoldDB" id="A0A290Z757"/>
<evidence type="ECO:0000256" key="1">
    <source>
        <dbReference type="SAM" id="Phobius"/>
    </source>
</evidence>
<evidence type="ECO:0000313" key="3">
    <source>
        <dbReference type="Proteomes" id="UP000218505"/>
    </source>
</evidence>
<dbReference type="SUPFAM" id="SSF53474">
    <property type="entry name" value="alpha/beta-Hydrolases"/>
    <property type="match status" value="1"/>
</dbReference>
<protein>
    <submittedName>
        <fullName evidence="2">Esterase</fullName>
    </submittedName>
</protein>
<organism evidence="2 3">
    <name type="scientific">Actinosynnema pretiosum</name>
    <dbReference type="NCBI Taxonomy" id="42197"/>
    <lineage>
        <taxon>Bacteria</taxon>
        <taxon>Bacillati</taxon>
        <taxon>Actinomycetota</taxon>
        <taxon>Actinomycetes</taxon>
        <taxon>Pseudonocardiales</taxon>
        <taxon>Pseudonocardiaceae</taxon>
        <taxon>Actinosynnema</taxon>
    </lineage>
</organism>
<feature type="transmembrane region" description="Helical" evidence="1">
    <location>
        <begin position="71"/>
        <end position="88"/>
    </location>
</feature>
<accession>A0A290Z757</accession>
<proteinExistence type="predicted"/>
<dbReference type="Gene3D" id="3.40.50.1820">
    <property type="entry name" value="alpha/beta hydrolase"/>
    <property type="match status" value="1"/>
</dbReference>
<sequence length="434" mass="45801">MLDWSLLPGARLAVAVVVAGALALVALLLGRGRRWWARRVPLAAGVALALTGVAWAAVTLSRVTAYPLPPVVWWSVLAGVLALALTGVRLAARPWRWRRLVALPLALVVLLGAGQAVNAHFGQYPTPRSALGLPRADEVDLAEVPSVDGGVVPVPEGASVASAWTPPADLPERGVVAQVSIPGTVSGLAARPGWVWLPPAYLVAPRPLLPVLVLVNGQPGAPGDWLAGGRLAERMNAYAAEHAGLAPVVVVPDDLGGSSVGNPMCLDSRLGNARTYLVRDVPDWITSTLRVDPDPAAWAFGGFSHGGTCAVQMAVTATERYPTFLSISGEDEPRRGTREQTVADAFGGDEAAFRAVNPRDVLAGTRFPQVAGRFVVGEGDEDFRAQGERMFAAARDAGMDVELVVLPGRHGWEVWGPGLTRWLPWLGDRVGLTR</sequence>
<dbReference type="InterPro" id="IPR029058">
    <property type="entry name" value="AB_hydrolase_fold"/>
</dbReference>
<dbReference type="RefSeq" id="WP_096494306.1">
    <property type="nucleotide sequence ID" value="NZ_CP023445.1"/>
</dbReference>
<dbReference type="PANTHER" id="PTHR48098">
    <property type="entry name" value="ENTEROCHELIN ESTERASE-RELATED"/>
    <property type="match status" value="1"/>
</dbReference>
<dbReference type="GO" id="GO:0016747">
    <property type="term" value="F:acyltransferase activity, transferring groups other than amino-acyl groups"/>
    <property type="evidence" value="ECO:0007669"/>
    <property type="project" value="TreeGrafter"/>
</dbReference>
<keyword evidence="1" id="KW-0812">Transmembrane</keyword>
<keyword evidence="1" id="KW-1133">Transmembrane helix</keyword>
<dbReference type="KEGG" id="apre:CNX65_17200"/>
<dbReference type="EMBL" id="CP023445">
    <property type="protein sequence ID" value="ATE54802.1"/>
    <property type="molecule type" value="Genomic_DNA"/>
</dbReference>
<keyword evidence="1" id="KW-0472">Membrane</keyword>
<name>A0A290Z757_9PSEU</name>